<keyword evidence="3" id="KW-1185">Reference proteome</keyword>
<keyword evidence="1" id="KW-0732">Signal</keyword>
<evidence type="ECO:0000256" key="1">
    <source>
        <dbReference type="SAM" id="SignalP"/>
    </source>
</evidence>
<evidence type="ECO:0000313" key="3">
    <source>
        <dbReference type="Proteomes" id="UP001408356"/>
    </source>
</evidence>
<organism evidence="2 3">
    <name type="scientific">Seiridium unicorne</name>
    <dbReference type="NCBI Taxonomy" id="138068"/>
    <lineage>
        <taxon>Eukaryota</taxon>
        <taxon>Fungi</taxon>
        <taxon>Dikarya</taxon>
        <taxon>Ascomycota</taxon>
        <taxon>Pezizomycotina</taxon>
        <taxon>Sordariomycetes</taxon>
        <taxon>Xylariomycetidae</taxon>
        <taxon>Amphisphaeriales</taxon>
        <taxon>Sporocadaceae</taxon>
        <taxon>Seiridium</taxon>
    </lineage>
</organism>
<feature type="signal peptide" evidence="1">
    <location>
        <begin position="1"/>
        <end position="16"/>
    </location>
</feature>
<reference evidence="2 3" key="1">
    <citation type="journal article" date="2024" name="J. Plant Pathol.">
        <title>Sequence and assembly of the genome of Seiridium unicorne, isolate CBS 538.82, causal agent of cypress canker disease.</title>
        <authorList>
            <person name="Scali E."/>
            <person name="Rocca G.D."/>
            <person name="Danti R."/>
            <person name="Garbelotto M."/>
            <person name="Barberini S."/>
            <person name="Baroncelli R."/>
            <person name="Emiliani G."/>
        </authorList>
    </citation>
    <scope>NUCLEOTIDE SEQUENCE [LARGE SCALE GENOMIC DNA]</scope>
    <source>
        <strain evidence="2 3">BM-138-508</strain>
    </source>
</reference>
<name>A0ABR2VCA2_9PEZI</name>
<dbReference type="Proteomes" id="UP001408356">
    <property type="component" value="Unassembled WGS sequence"/>
</dbReference>
<feature type="chain" id="PRO_5045635191" evidence="1">
    <location>
        <begin position="17"/>
        <end position="164"/>
    </location>
</feature>
<dbReference type="EMBL" id="JARVKF010000038">
    <property type="protein sequence ID" value="KAK9424416.1"/>
    <property type="molecule type" value="Genomic_DNA"/>
</dbReference>
<sequence length="164" mass="18091">MAEITVSVLMIFVIDAVPSWGPRRDDYRLLQPIENAHQDNGHQESDRAAKDLVRVLRHLSSRSCPTIRMQKSHSNTPLAKTPQDSYAETCGSINFAYGFLETVRDLQYETALAAVFPVRNGVAMAQHLQSGPLLLIRGGPCGIELDSQEDGLAHHDTIEPTLGD</sequence>
<proteinExistence type="predicted"/>
<gene>
    <name evidence="2" type="ORF">SUNI508_13611</name>
</gene>
<protein>
    <submittedName>
        <fullName evidence="2">Uncharacterized protein</fullName>
    </submittedName>
</protein>
<evidence type="ECO:0000313" key="2">
    <source>
        <dbReference type="EMBL" id="KAK9424416.1"/>
    </source>
</evidence>
<comment type="caution">
    <text evidence="2">The sequence shown here is derived from an EMBL/GenBank/DDBJ whole genome shotgun (WGS) entry which is preliminary data.</text>
</comment>
<accession>A0ABR2VCA2</accession>